<organism evidence="2 3">
    <name type="scientific">Penicillium cataractarum</name>
    <dbReference type="NCBI Taxonomy" id="2100454"/>
    <lineage>
        <taxon>Eukaryota</taxon>
        <taxon>Fungi</taxon>
        <taxon>Dikarya</taxon>
        <taxon>Ascomycota</taxon>
        <taxon>Pezizomycotina</taxon>
        <taxon>Eurotiomycetes</taxon>
        <taxon>Eurotiomycetidae</taxon>
        <taxon>Eurotiales</taxon>
        <taxon>Aspergillaceae</taxon>
        <taxon>Penicillium</taxon>
    </lineage>
</organism>
<reference evidence="2" key="2">
    <citation type="journal article" date="2023" name="IMA Fungus">
        <title>Comparative genomic study of the Penicillium genus elucidates a diverse pangenome and 15 lateral gene transfer events.</title>
        <authorList>
            <person name="Petersen C."/>
            <person name="Sorensen T."/>
            <person name="Nielsen M.R."/>
            <person name="Sondergaard T.E."/>
            <person name="Sorensen J.L."/>
            <person name="Fitzpatrick D.A."/>
            <person name="Frisvad J.C."/>
            <person name="Nielsen K.L."/>
        </authorList>
    </citation>
    <scope>NUCLEOTIDE SEQUENCE</scope>
    <source>
        <strain evidence="2">IBT 29864</strain>
    </source>
</reference>
<dbReference type="GeneID" id="81436222"/>
<dbReference type="OrthoDB" id="7873042at2759"/>
<feature type="region of interest" description="Disordered" evidence="1">
    <location>
        <begin position="82"/>
        <end position="184"/>
    </location>
</feature>
<dbReference type="AlphaFoldDB" id="A0A9W9VJH0"/>
<accession>A0A9W9VJH0</accession>
<sequence length="451" mass="50125">MLLYKCTSCQEAIQANKARISCSPCSPPIILCANCYIVHNYPPQHPDGASHSFAVSQQSGYLPVPPPPPVRTQSVGGMYQAAPALPRRRPVPAASDTEVPHMRPPHPAKQPGLEAELDASEPVSKPGSSQPSTPLPSGSQKQGTEQNREQQQQHEKPPQPRQYPQGQQPPPPQQPRPPQQQYQPSGWAYFFNRDMTPTPCFSTLIQEFFHHLDPKRTGLLSPETCSQYIDACGAALSNNPLTQSPNTYYTGKANRAKNPRSYDVADRELADHYTAYGVDFVLHPRTPVSSPTTPAFNPLSIFSNSQNTIMEHILSSVPSVSGNQKPMLTLHGWTSLTICGALINPSGSWGDFNRAMRYYRLPLWTKWGDIPREMLPLTPHPPEVERVRILQEGARITAQRELDAMKTKLRFDKQARQATLDLFDDRRLSEVTLRYDVGSGLPNSITRLAAT</sequence>
<protein>
    <recommendedName>
        <fullName evidence="4">EF-hand domain-containing protein</fullName>
    </recommendedName>
</protein>
<comment type="caution">
    <text evidence="2">The sequence shown here is derived from an EMBL/GenBank/DDBJ whole genome shotgun (WGS) entry which is preliminary data.</text>
</comment>
<reference evidence="2" key="1">
    <citation type="submission" date="2022-11" db="EMBL/GenBank/DDBJ databases">
        <authorList>
            <person name="Petersen C."/>
        </authorList>
    </citation>
    <scope>NUCLEOTIDE SEQUENCE</scope>
    <source>
        <strain evidence="2">IBT 29864</strain>
    </source>
</reference>
<keyword evidence="3" id="KW-1185">Reference proteome</keyword>
<evidence type="ECO:0008006" key="4">
    <source>
        <dbReference type="Google" id="ProtNLM"/>
    </source>
</evidence>
<feature type="compositionally biased region" description="Basic and acidic residues" evidence="1">
    <location>
        <begin position="146"/>
        <end position="158"/>
    </location>
</feature>
<proteinExistence type="predicted"/>
<dbReference type="Proteomes" id="UP001147782">
    <property type="component" value="Unassembled WGS sequence"/>
</dbReference>
<feature type="compositionally biased region" description="Polar residues" evidence="1">
    <location>
        <begin position="126"/>
        <end position="139"/>
    </location>
</feature>
<dbReference type="EMBL" id="JAPZBS010000002">
    <property type="protein sequence ID" value="KAJ5381686.1"/>
    <property type="molecule type" value="Genomic_DNA"/>
</dbReference>
<evidence type="ECO:0000313" key="3">
    <source>
        <dbReference type="Proteomes" id="UP001147782"/>
    </source>
</evidence>
<gene>
    <name evidence="2" type="ORF">N7496_004114</name>
</gene>
<feature type="compositionally biased region" description="Pro residues" evidence="1">
    <location>
        <begin position="167"/>
        <end position="178"/>
    </location>
</feature>
<evidence type="ECO:0000313" key="2">
    <source>
        <dbReference type="EMBL" id="KAJ5381686.1"/>
    </source>
</evidence>
<dbReference type="RefSeq" id="XP_056559257.1">
    <property type="nucleotide sequence ID" value="XM_056697045.1"/>
</dbReference>
<evidence type="ECO:0000256" key="1">
    <source>
        <dbReference type="SAM" id="MobiDB-lite"/>
    </source>
</evidence>
<name>A0A9W9VJH0_9EURO</name>